<dbReference type="GO" id="GO:0005576">
    <property type="term" value="C:extracellular region"/>
    <property type="evidence" value="ECO:0007669"/>
    <property type="project" value="UniProtKB-SubCell"/>
</dbReference>
<geneLocation type="plasmid" evidence="6">
    <name>unnamed</name>
</geneLocation>
<keyword evidence="6" id="KW-0614">Plasmid</keyword>
<comment type="subcellular location">
    <subcellularLocation>
        <location evidence="1">Secreted</location>
    </subcellularLocation>
</comment>
<dbReference type="InterPro" id="IPR054030">
    <property type="entry name" value="Gp5_Vgr_C"/>
</dbReference>
<dbReference type="Pfam" id="PF04717">
    <property type="entry name" value="Phage_base_V"/>
    <property type="match status" value="1"/>
</dbReference>
<dbReference type="Gene3D" id="3.55.50.10">
    <property type="entry name" value="Baseplate protein-like domains"/>
    <property type="match status" value="1"/>
</dbReference>
<dbReference type="Gene3D" id="2.40.50.230">
    <property type="entry name" value="Gp5 N-terminal domain"/>
    <property type="match status" value="1"/>
</dbReference>
<dbReference type="Pfam" id="PF05954">
    <property type="entry name" value="Phage_GPD"/>
    <property type="match status" value="1"/>
</dbReference>
<dbReference type="GeneID" id="61364267"/>
<dbReference type="InterPro" id="IPR006531">
    <property type="entry name" value="Gp5/Vgr_OB"/>
</dbReference>
<dbReference type="InterPro" id="IPR006533">
    <property type="entry name" value="T6SS_Vgr_RhsGE"/>
</dbReference>
<dbReference type="SUPFAM" id="SSF69255">
    <property type="entry name" value="gp5 N-terminal domain-like"/>
    <property type="match status" value="1"/>
</dbReference>
<dbReference type="Pfam" id="PF22178">
    <property type="entry name" value="Gp5_trimer_C"/>
    <property type="match status" value="1"/>
</dbReference>
<dbReference type="InterPro" id="IPR050708">
    <property type="entry name" value="T6SS_VgrG/RHS"/>
</dbReference>
<reference evidence="6" key="1">
    <citation type="submission" date="2018-01" db="EMBL/GenBank/DDBJ databases">
        <title>Complete Genome Sequence of three strains from Ralstonia solanacearum ecotype Moko sequevar IIA-53 from Brazil.</title>
        <authorList>
            <person name="Silva J.R."/>
            <person name="Albuquerque G.M.R."/>
            <person name="Pais A.K.L."/>
            <person name="Silva A.M.F."/>
            <person name="Boiteux M.E.N.F."/>
            <person name="Souza E.B."/>
            <person name="Mariano R.L.R."/>
        </authorList>
    </citation>
    <scope>NUCLEOTIDE SEQUENCE [LARGE SCALE GENOMIC DNA]</scope>
    <source>
        <strain evidence="6">SFC</strain>
        <plasmid evidence="6">unnamed</plasmid>
    </source>
</reference>
<dbReference type="Gene3D" id="4.10.220.110">
    <property type="match status" value="1"/>
</dbReference>
<dbReference type="AlphaFoldDB" id="A0A5H2PTR7"/>
<proteinExistence type="inferred from homology"/>
<dbReference type="NCBIfam" id="TIGR03361">
    <property type="entry name" value="VI_Rhs_Vgr"/>
    <property type="match status" value="1"/>
</dbReference>
<feature type="domain" description="Gp5/Type VI secretion system Vgr protein OB-fold" evidence="4">
    <location>
        <begin position="480"/>
        <end position="544"/>
    </location>
</feature>
<gene>
    <name evidence="6" type="ORF">C2L97_18995</name>
</gene>
<dbReference type="PANTHER" id="PTHR32305:SF15">
    <property type="entry name" value="PROTEIN RHSA-RELATED"/>
    <property type="match status" value="1"/>
</dbReference>
<organism evidence="6">
    <name type="scientific">Ralstonia solanacearum</name>
    <name type="common">Pseudomonas solanacearum</name>
    <dbReference type="NCBI Taxonomy" id="305"/>
    <lineage>
        <taxon>Bacteria</taxon>
        <taxon>Pseudomonadati</taxon>
        <taxon>Pseudomonadota</taxon>
        <taxon>Betaproteobacteria</taxon>
        <taxon>Burkholderiales</taxon>
        <taxon>Burkholderiaceae</taxon>
        <taxon>Ralstonia</taxon>
        <taxon>Ralstonia solanacearum species complex</taxon>
    </lineage>
</organism>
<sequence length="702" mass="77166">MSFAGNMNVPGGGLAGGLGNFGSIAGLAGQAGALAGMPGAGLIGGAASAMQLAQTGLSLLGKTPESIADAINSATGGRSLLTQDYRYITIETPLGKDVLLVSALVADEYVNQLPGIHLDLLSHRNNIAFEEIVGQRVKITLDPQSRNFSLAKIVTGSSAASERRYFDGYVASFGRVGASGSVTRYEMTVVPWLWFLTRSTDCRIFQNQTAQDILGAIFQEMGFPDFEFDIRGARPPLEYIVMYDESYYNFCARLMEQEGLIWTFRYEDNKHVLVIGDTNSMFRTIESLKAVPYYADSAASQANGIDRWDEAFNFRVGRITFRDFNYNQPSSPLMHVEAPSTLKHPRIHSTERYQFHSLYDRGEDGHRYANYAMEAEEAQARRFNGTSFAQAMTTNGRFTLVNHPSSAYNDKAFVLLHVRHEAVNDYTRQNAEMPYRNAFTCLPFDIPFRSDRRTPKPYMHGTQSAIVVGPKGEEIHTDGSRVKLHFPWDRRGKRDGSDSMWVRVSQPWAGNGWGGSAIPRIGQEVVVAFNQGDPDNPVVVGRVFNGESGNPYHGSSGQTMGIKSQTHKGQGSNELRFSDANGAEELFLHAQKDMNTVVQNTQTTQVLKGDRLIGVAKGHHQTTVSTGNLTDIVTKGHTTQQTPDGVHTIETKELWIKVGGDGGTQIHMTADAVQIIKGGSIIHIDDKHIVVNATRTDLNPEG</sequence>
<dbReference type="EMBL" id="CP026093">
    <property type="protein sequence ID" value="AYB58095.1"/>
    <property type="molecule type" value="Genomic_DNA"/>
</dbReference>
<dbReference type="SUPFAM" id="SSF69349">
    <property type="entry name" value="Phage fibre proteins"/>
    <property type="match status" value="1"/>
</dbReference>
<dbReference type="InterPro" id="IPR037026">
    <property type="entry name" value="Vgr_OB-fold_dom_sf"/>
</dbReference>
<dbReference type="RefSeq" id="WP_014618837.1">
    <property type="nucleotide sequence ID" value="NZ_CDLS01000001.1"/>
</dbReference>
<comment type="similarity">
    <text evidence="2">Belongs to the VgrG protein family.</text>
</comment>
<dbReference type="PANTHER" id="PTHR32305">
    <property type="match status" value="1"/>
</dbReference>
<evidence type="ECO:0000313" key="6">
    <source>
        <dbReference type="EMBL" id="AYB58095.1"/>
    </source>
</evidence>
<feature type="domain" description="Gp5/Type VI secretion system Vgr C-terminal trimerisation" evidence="5">
    <location>
        <begin position="560"/>
        <end position="652"/>
    </location>
</feature>
<dbReference type="InterPro" id="IPR017847">
    <property type="entry name" value="T6SS_RhsGE_Vgr_subset"/>
</dbReference>
<evidence type="ECO:0000256" key="1">
    <source>
        <dbReference type="ARBA" id="ARBA00004613"/>
    </source>
</evidence>
<evidence type="ECO:0000256" key="3">
    <source>
        <dbReference type="ARBA" id="ARBA00022525"/>
    </source>
</evidence>
<protein>
    <submittedName>
        <fullName evidence="6">Type VI secretion system tip protein VgrG</fullName>
    </submittedName>
</protein>
<evidence type="ECO:0000259" key="5">
    <source>
        <dbReference type="Pfam" id="PF22178"/>
    </source>
</evidence>
<evidence type="ECO:0000259" key="4">
    <source>
        <dbReference type="Pfam" id="PF04717"/>
    </source>
</evidence>
<keyword evidence="3" id="KW-0964">Secreted</keyword>
<accession>A0A5H2PTR7</accession>
<name>A0A5H2PTR7_RALSL</name>
<dbReference type="NCBIfam" id="TIGR01646">
    <property type="entry name" value="vgr_GE"/>
    <property type="match status" value="1"/>
</dbReference>
<dbReference type="SUPFAM" id="SSF69279">
    <property type="entry name" value="Phage tail proteins"/>
    <property type="match status" value="2"/>
</dbReference>
<evidence type="ECO:0000256" key="2">
    <source>
        <dbReference type="ARBA" id="ARBA00005558"/>
    </source>
</evidence>
<dbReference type="Gene3D" id="2.30.110.50">
    <property type="match status" value="1"/>
</dbReference>